<proteinExistence type="predicted"/>
<evidence type="ECO:0000256" key="2">
    <source>
        <dbReference type="ARBA" id="ARBA00022801"/>
    </source>
</evidence>
<organism evidence="4 5">
    <name type="scientific">Limimaricola pyoseonensis</name>
    <dbReference type="NCBI Taxonomy" id="521013"/>
    <lineage>
        <taxon>Bacteria</taxon>
        <taxon>Pseudomonadati</taxon>
        <taxon>Pseudomonadota</taxon>
        <taxon>Alphaproteobacteria</taxon>
        <taxon>Rhodobacterales</taxon>
        <taxon>Paracoccaceae</taxon>
        <taxon>Limimaricola</taxon>
    </lineage>
</organism>
<evidence type="ECO:0000256" key="1">
    <source>
        <dbReference type="ARBA" id="ARBA00001946"/>
    </source>
</evidence>
<keyword evidence="2" id="KW-0378">Hydrolase</keyword>
<gene>
    <name evidence="4" type="ORF">SAMN04488567_2185</name>
</gene>
<accession>A0A1G7EIZ5</accession>
<protein>
    <submittedName>
        <fullName evidence="4">8-oxo-dGTP diphosphatase</fullName>
    </submittedName>
</protein>
<evidence type="ECO:0000313" key="5">
    <source>
        <dbReference type="Proteomes" id="UP000198922"/>
    </source>
</evidence>
<dbReference type="Pfam" id="PF00293">
    <property type="entry name" value="NUDIX"/>
    <property type="match status" value="1"/>
</dbReference>
<dbReference type="AlphaFoldDB" id="A0A1G7EIZ5"/>
<dbReference type="Proteomes" id="UP000198922">
    <property type="component" value="Unassembled WGS sequence"/>
</dbReference>
<evidence type="ECO:0000259" key="3">
    <source>
        <dbReference type="PROSITE" id="PS51462"/>
    </source>
</evidence>
<comment type="cofactor">
    <cofactor evidence="1">
        <name>Mg(2+)</name>
        <dbReference type="ChEBI" id="CHEBI:18420"/>
    </cofactor>
</comment>
<dbReference type="SUPFAM" id="SSF55811">
    <property type="entry name" value="Nudix"/>
    <property type="match status" value="1"/>
</dbReference>
<dbReference type="EMBL" id="FNAT01000003">
    <property type="protein sequence ID" value="SDE63634.1"/>
    <property type="molecule type" value="Genomic_DNA"/>
</dbReference>
<dbReference type="PROSITE" id="PS00893">
    <property type="entry name" value="NUDIX_BOX"/>
    <property type="match status" value="1"/>
</dbReference>
<reference evidence="5" key="1">
    <citation type="submission" date="2016-10" db="EMBL/GenBank/DDBJ databases">
        <authorList>
            <person name="Varghese N."/>
            <person name="Submissions S."/>
        </authorList>
    </citation>
    <scope>NUCLEOTIDE SEQUENCE [LARGE SCALE GENOMIC DNA]</scope>
    <source>
        <strain evidence="5">DSM 21424</strain>
    </source>
</reference>
<sequence>MIRRYGEAVRQGARYRHRPGVYAILPMGRDLLVTCQAGDPDEIQLPGGGIDPGESPIRALHREVFEETGWRIAAPRRLGAFRRFAWMADYGIWGEKICHVYIARPVRPHGPPREAGHSALLMPARLAAERLGNEGDRAFVRAHAAGPGANLPQRQLAPGAESH</sequence>
<keyword evidence="5" id="KW-1185">Reference proteome</keyword>
<feature type="domain" description="Nudix hydrolase" evidence="3">
    <location>
        <begin position="14"/>
        <end position="144"/>
    </location>
</feature>
<dbReference type="InterPro" id="IPR000086">
    <property type="entry name" value="NUDIX_hydrolase_dom"/>
</dbReference>
<dbReference type="RefSeq" id="WP_090111864.1">
    <property type="nucleotide sequence ID" value="NZ_FNAT01000003.1"/>
</dbReference>
<dbReference type="STRING" id="521013.SAMN04488567_2185"/>
<dbReference type="InterPro" id="IPR015797">
    <property type="entry name" value="NUDIX_hydrolase-like_dom_sf"/>
</dbReference>
<dbReference type="OrthoDB" id="9816040at2"/>
<dbReference type="GO" id="GO:0016787">
    <property type="term" value="F:hydrolase activity"/>
    <property type="evidence" value="ECO:0007669"/>
    <property type="project" value="UniProtKB-KW"/>
</dbReference>
<dbReference type="Gene3D" id="3.90.79.10">
    <property type="entry name" value="Nucleoside Triphosphate Pyrophosphohydrolase"/>
    <property type="match status" value="1"/>
</dbReference>
<name>A0A1G7EIZ5_9RHOB</name>
<dbReference type="PROSITE" id="PS51462">
    <property type="entry name" value="NUDIX"/>
    <property type="match status" value="1"/>
</dbReference>
<dbReference type="InterPro" id="IPR020084">
    <property type="entry name" value="NUDIX_hydrolase_CS"/>
</dbReference>
<evidence type="ECO:0000313" key="4">
    <source>
        <dbReference type="EMBL" id="SDE63634.1"/>
    </source>
</evidence>